<gene>
    <name evidence="1" type="ORF">IQ19_00179</name>
</gene>
<name>A0A562K5N2_9BACI</name>
<proteinExistence type="predicted"/>
<organism evidence="1 2">
    <name type="scientific">Cytobacillus oceanisediminis</name>
    <dbReference type="NCBI Taxonomy" id="665099"/>
    <lineage>
        <taxon>Bacteria</taxon>
        <taxon>Bacillati</taxon>
        <taxon>Bacillota</taxon>
        <taxon>Bacilli</taxon>
        <taxon>Bacillales</taxon>
        <taxon>Bacillaceae</taxon>
        <taxon>Cytobacillus</taxon>
    </lineage>
</organism>
<comment type="caution">
    <text evidence="1">The sequence shown here is derived from an EMBL/GenBank/DDBJ whole genome shotgun (WGS) entry which is preliminary data.</text>
</comment>
<dbReference type="Proteomes" id="UP000318667">
    <property type="component" value="Unassembled WGS sequence"/>
</dbReference>
<sequence>MNINQKEYTINHLHYIIRSANEEDAHCLSEVRVQIDGETENMDREAGEAYIDEAGFKQIIHDDTESDRNLFLVAEVNRRIAGFSRCEGSKLNRSTHKVEFGVCVLKEY</sequence>
<evidence type="ECO:0008006" key="3">
    <source>
        <dbReference type="Google" id="ProtNLM"/>
    </source>
</evidence>
<dbReference type="EMBL" id="VLKI01000001">
    <property type="protein sequence ID" value="TWH90730.1"/>
    <property type="molecule type" value="Genomic_DNA"/>
</dbReference>
<dbReference type="InterPro" id="IPR016181">
    <property type="entry name" value="Acyl_CoA_acyltransferase"/>
</dbReference>
<dbReference type="SUPFAM" id="SSF55729">
    <property type="entry name" value="Acyl-CoA N-acyltransferases (Nat)"/>
    <property type="match status" value="1"/>
</dbReference>
<dbReference type="Gene3D" id="3.40.630.30">
    <property type="match status" value="1"/>
</dbReference>
<accession>A0A562K5N2</accession>
<evidence type="ECO:0000313" key="2">
    <source>
        <dbReference type="Proteomes" id="UP000318667"/>
    </source>
</evidence>
<dbReference type="AlphaFoldDB" id="A0A562K5N2"/>
<evidence type="ECO:0000313" key="1">
    <source>
        <dbReference type="EMBL" id="TWH90730.1"/>
    </source>
</evidence>
<reference evidence="1 2" key="1">
    <citation type="journal article" date="2015" name="Stand. Genomic Sci.">
        <title>Genomic Encyclopedia of Bacterial and Archaeal Type Strains, Phase III: the genomes of soil and plant-associated and newly described type strains.</title>
        <authorList>
            <person name="Whitman W.B."/>
            <person name="Woyke T."/>
            <person name="Klenk H.P."/>
            <person name="Zhou Y."/>
            <person name="Lilburn T.G."/>
            <person name="Beck B.J."/>
            <person name="De Vos P."/>
            <person name="Vandamme P."/>
            <person name="Eisen J.A."/>
            <person name="Garrity G."/>
            <person name="Hugenholtz P."/>
            <person name="Kyrpides N.C."/>
        </authorList>
    </citation>
    <scope>NUCLEOTIDE SEQUENCE [LARGE SCALE GENOMIC DNA]</scope>
    <source>
        <strain evidence="1 2">CGMCC 1.10115</strain>
    </source>
</reference>
<protein>
    <recommendedName>
        <fullName evidence="3">Acetyltransferase (GNAT) family protein</fullName>
    </recommendedName>
</protein>
<keyword evidence="2" id="KW-1185">Reference proteome</keyword>